<proteinExistence type="predicted"/>
<organism evidence="1 2">
    <name type="scientific">Trichinella nelsoni</name>
    <dbReference type="NCBI Taxonomy" id="6336"/>
    <lineage>
        <taxon>Eukaryota</taxon>
        <taxon>Metazoa</taxon>
        <taxon>Ecdysozoa</taxon>
        <taxon>Nematoda</taxon>
        <taxon>Enoplea</taxon>
        <taxon>Dorylaimia</taxon>
        <taxon>Trichinellida</taxon>
        <taxon>Trichinellidae</taxon>
        <taxon>Trichinella</taxon>
    </lineage>
</organism>
<evidence type="ECO:0000313" key="1">
    <source>
        <dbReference type="EMBL" id="KRX22737.1"/>
    </source>
</evidence>
<protein>
    <submittedName>
        <fullName evidence="1">Uncharacterized protein</fullName>
    </submittedName>
</protein>
<gene>
    <name evidence="1" type="ORF">T07_7489</name>
</gene>
<dbReference type="EMBL" id="JYDL01000029">
    <property type="protein sequence ID" value="KRX22737.1"/>
    <property type="molecule type" value="Genomic_DNA"/>
</dbReference>
<sequence length="75" mass="8552">MSTEIIGLAGEMRGRNFMQLSLMQKASFNDNQPNSSQISTVNDTTRHRYHPNEAVMYAYSFSQKNAPVTYNNMSK</sequence>
<accession>A0A0V0S7L6</accession>
<comment type="caution">
    <text evidence="1">The sequence shown here is derived from an EMBL/GenBank/DDBJ whole genome shotgun (WGS) entry which is preliminary data.</text>
</comment>
<name>A0A0V0S7L6_9BILA</name>
<keyword evidence="2" id="KW-1185">Reference proteome</keyword>
<evidence type="ECO:0000313" key="2">
    <source>
        <dbReference type="Proteomes" id="UP000054630"/>
    </source>
</evidence>
<reference evidence="1 2" key="1">
    <citation type="submission" date="2015-01" db="EMBL/GenBank/DDBJ databases">
        <title>Evolution of Trichinella species and genotypes.</title>
        <authorList>
            <person name="Korhonen P.K."/>
            <person name="Edoardo P."/>
            <person name="Giuseppe L.R."/>
            <person name="Gasser R.B."/>
        </authorList>
    </citation>
    <scope>NUCLEOTIDE SEQUENCE [LARGE SCALE GENOMIC DNA]</scope>
    <source>
        <strain evidence="1">ISS37</strain>
    </source>
</reference>
<dbReference type="AlphaFoldDB" id="A0A0V0S7L6"/>
<dbReference type="Proteomes" id="UP000054630">
    <property type="component" value="Unassembled WGS sequence"/>
</dbReference>